<dbReference type="EMBL" id="CM024807">
    <property type="protein sequence ID" value="KAG8008428.1"/>
    <property type="molecule type" value="Genomic_DNA"/>
</dbReference>
<comment type="caution">
    <text evidence="1">The sequence shown here is derived from an EMBL/GenBank/DDBJ whole genome shotgun (WGS) entry which is preliminary data.</text>
</comment>
<proteinExistence type="predicted"/>
<name>A0ACB7F3B6_NIBAL</name>
<accession>A0ACB7F3B6</accession>
<dbReference type="Proteomes" id="UP000805704">
    <property type="component" value="Chromosome 19"/>
</dbReference>
<gene>
    <name evidence="1" type="ORF">GBF38_019578</name>
</gene>
<evidence type="ECO:0000313" key="2">
    <source>
        <dbReference type="Proteomes" id="UP000805704"/>
    </source>
</evidence>
<organism evidence="1 2">
    <name type="scientific">Nibea albiflora</name>
    <name type="common">Yellow drum</name>
    <name type="synonym">Corvina albiflora</name>
    <dbReference type="NCBI Taxonomy" id="240163"/>
    <lineage>
        <taxon>Eukaryota</taxon>
        <taxon>Metazoa</taxon>
        <taxon>Chordata</taxon>
        <taxon>Craniata</taxon>
        <taxon>Vertebrata</taxon>
        <taxon>Euteleostomi</taxon>
        <taxon>Actinopterygii</taxon>
        <taxon>Neopterygii</taxon>
        <taxon>Teleostei</taxon>
        <taxon>Neoteleostei</taxon>
        <taxon>Acanthomorphata</taxon>
        <taxon>Eupercaria</taxon>
        <taxon>Sciaenidae</taxon>
        <taxon>Nibea</taxon>
    </lineage>
</organism>
<reference evidence="1" key="1">
    <citation type="submission" date="2020-04" db="EMBL/GenBank/DDBJ databases">
        <title>A chromosome-scale assembly and high-density genetic map of the yellow drum (Nibea albiflora) genome.</title>
        <authorList>
            <person name="Xu D."/>
            <person name="Zhang W."/>
            <person name="Chen R."/>
            <person name="Tan P."/>
            <person name="Wang L."/>
            <person name="Song H."/>
            <person name="Tian L."/>
            <person name="Zhu Q."/>
            <person name="Wang B."/>
        </authorList>
    </citation>
    <scope>NUCLEOTIDE SEQUENCE</scope>
    <source>
        <strain evidence="1">ZJHYS-2018</strain>
    </source>
</reference>
<keyword evidence="2" id="KW-1185">Reference proteome</keyword>
<evidence type="ECO:0000313" key="1">
    <source>
        <dbReference type="EMBL" id="KAG8008428.1"/>
    </source>
</evidence>
<sequence>MVQKSLFMQWMICAGLLFCREGPGQHGPCWFRYQTSPSPPSMVLYVGCPVPLLPVDKQESDSDPLGMRPRHMCLPQPRWPDLTPCGLASQPSRLASEPGKLKEPVSTSTPIMKMDRMWFSSYSANGTNPGSTFWGENQHAGTTDPNLHQGPASHWAQCAFQASVARNNIALLAYLLTELATETGCPIP</sequence>
<protein>
    <submittedName>
        <fullName evidence="1">Uncharacterized protein</fullName>
    </submittedName>
</protein>